<evidence type="ECO:0000256" key="1">
    <source>
        <dbReference type="SAM" id="SignalP"/>
    </source>
</evidence>
<evidence type="ECO:0000313" key="3">
    <source>
        <dbReference type="Proteomes" id="UP000245911"/>
    </source>
</evidence>
<accession>A0A2T8HV16</accession>
<comment type="caution">
    <text evidence="2">The sequence shown here is derived from an EMBL/GenBank/DDBJ whole genome shotgun (WGS) entry which is preliminary data.</text>
</comment>
<gene>
    <name evidence="2" type="ORF">DDE20_09740</name>
</gene>
<evidence type="ECO:0008006" key="4">
    <source>
        <dbReference type="Google" id="ProtNLM"/>
    </source>
</evidence>
<dbReference type="EMBL" id="QDKM01000003">
    <property type="protein sequence ID" value="PVH29283.1"/>
    <property type="molecule type" value="Genomic_DNA"/>
</dbReference>
<reference evidence="2 3" key="1">
    <citation type="submission" date="2018-04" db="EMBL/GenBank/DDBJ databases">
        <title>Pararhodobacter oceanense sp. nov., isolated from marine intertidal sediment.</title>
        <authorList>
            <person name="Wang X.-L."/>
            <person name="Du Z.-J."/>
        </authorList>
    </citation>
    <scope>NUCLEOTIDE SEQUENCE [LARGE SCALE GENOMIC DNA]</scope>
    <source>
        <strain evidence="2 3">AM505</strain>
    </source>
</reference>
<feature type="chain" id="PRO_5015543967" description="DUF2946 domain-containing protein" evidence="1">
    <location>
        <begin position="25"/>
        <end position="116"/>
    </location>
</feature>
<name>A0A2T8HV16_9RHOB</name>
<dbReference type="OrthoDB" id="7863585at2"/>
<protein>
    <recommendedName>
        <fullName evidence="4">DUF2946 domain-containing protein</fullName>
    </recommendedName>
</protein>
<evidence type="ECO:0000313" key="2">
    <source>
        <dbReference type="EMBL" id="PVH29283.1"/>
    </source>
</evidence>
<dbReference type="AlphaFoldDB" id="A0A2T8HV16"/>
<dbReference type="Proteomes" id="UP000245911">
    <property type="component" value="Unassembled WGS sequence"/>
</dbReference>
<keyword evidence="3" id="KW-1185">Reference proteome</keyword>
<dbReference type="RefSeq" id="WP_116558278.1">
    <property type="nucleotide sequence ID" value="NZ_QDKM01000003.1"/>
</dbReference>
<organism evidence="2 3">
    <name type="scientific">Pararhodobacter oceanensis</name>
    <dbReference type="NCBI Taxonomy" id="2172121"/>
    <lineage>
        <taxon>Bacteria</taxon>
        <taxon>Pseudomonadati</taxon>
        <taxon>Pseudomonadota</taxon>
        <taxon>Alphaproteobacteria</taxon>
        <taxon>Rhodobacterales</taxon>
        <taxon>Paracoccaceae</taxon>
        <taxon>Pararhodobacter</taxon>
    </lineage>
</organism>
<keyword evidence="1" id="KW-0732">Signal</keyword>
<proteinExistence type="predicted"/>
<sequence length="116" mass="11869">MTLLRTLSFTLVLLAFAISSVTMAVARNQPRAVGEMILCTSAGAVSVAIDANGQPTGPQMPCPECTQAMVALTGTPPEIARVSGALVPLGFAPRVVTAPITQTSVHSLSRGPPVLT</sequence>
<feature type="signal peptide" evidence="1">
    <location>
        <begin position="1"/>
        <end position="24"/>
    </location>
</feature>